<dbReference type="NCBIfam" id="TIGR02612">
    <property type="entry name" value="mob_myst_A"/>
    <property type="match status" value="1"/>
</dbReference>
<keyword evidence="3" id="KW-1185">Reference proteome</keyword>
<dbReference type="Proteomes" id="UP001596997">
    <property type="component" value="Unassembled WGS sequence"/>
</dbReference>
<evidence type="ECO:0000259" key="1">
    <source>
        <dbReference type="SMART" id="SM00530"/>
    </source>
</evidence>
<sequence>MTIVINKVDIMKDSNQKLMINQLDEKLKEYKSLLKISIPEKGWLHVIRKAYKMSLRQFGERLDINPSSAESIEKREREGNITLKSLEEAGRALNMKLVYGFVPMDGSIEKSIEKQARELAIDIVRTTSDTMALEDQENTNKRLKKAVEEKTAELLYEMPRYLWD</sequence>
<dbReference type="Gene3D" id="1.10.260.40">
    <property type="entry name" value="lambda repressor-like DNA-binding domains"/>
    <property type="match status" value="1"/>
</dbReference>
<dbReference type="EMBL" id="JBHTJM010000005">
    <property type="protein sequence ID" value="MFD0963213.1"/>
    <property type="molecule type" value="Genomic_DNA"/>
</dbReference>
<dbReference type="InterPro" id="IPR001387">
    <property type="entry name" value="Cro/C1-type_HTH"/>
</dbReference>
<dbReference type="InterPro" id="IPR013435">
    <property type="entry name" value="Mobile_mystery_prot_A"/>
</dbReference>
<dbReference type="SUPFAM" id="SSF47413">
    <property type="entry name" value="lambda repressor-like DNA-binding domains"/>
    <property type="match status" value="1"/>
</dbReference>
<evidence type="ECO:0000313" key="2">
    <source>
        <dbReference type="EMBL" id="MFD0963213.1"/>
    </source>
</evidence>
<dbReference type="SMART" id="SM00530">
    <property type="entry name" value="HTH_XRE"/>
    <property type="match status" value="1"/>
</dbReference>
<organism evidence="2 3">
    <name type="scientific">Pseudofulvibacter geojedonensis</name>
    <dbReference type="NCBI Taxonomy" id="1123758"/>
    <lineage>
        <taxon>Bacteria</taxon>
        <taxon>Pseudomonadati</taxon>
        <taxon>Bacteroidota</taxon>
        <taxon>Flavobacteriia</taxon>
        <taxon>Flavobacteriales</taxon>
        <taxon>Flavobacteriaceae</taxon>
        <taxon>Pseudofulvibacter</taxon>
    </lineage>
</organism>
<feature type="domain" description="HTH cro/C1-type" evidence="1">
    <location>
        <begin position="43"/>
        <end position="100"/>
    </location>
</feature>
<evidence type="ECO:0000313" key="3">
    <source>
        <dbReference type="Proteomes" id="UP001596997"/>
    </source>
</evidence>
<dbReference type="InterPro" id="IPR010982">
    <property type="entry name" value="Lambda_DNA-bd_dom_sf"/>
</dbReference>
<protein>
    <submittedName>
        <fullName evidence="2">Mobile mystery protein A</fullName>
    </submittedName>
</protein>
<accession>A0ABW3I093</accession>
<reference evidence="3" key="1">
    <citation type="journal article" date="2019" name="Int. J. Syst. Evol. Microbiol.">
        <title>The Global Catalogue of Microorganisms (GCM) 10K type strain sequencing project: providing services to taxonomists for standard genome sequencing and annotation.</title>
        <authorList>
            <consortium name="The Broad Institute Genomics Platform"/>
            <consortium name="The Broad Institute Genome Sequencing Center for Infectious Disease"/>
            <person name="Wu L."/>
            <person name="Ma J."/>
        </authorList>
    </citation>
    <scope>NUCLEOTIDE SEQUENCE [LARGE SCALE GENOMIC DNA]</scope>
    <source>
        <strain evidence="3">CCUG 62114</strain>
    </source>
</reference>
<comment type="caution">
    <text evidence="2">The sequence shown here is derived from an EMBL/GenBank/DDBJ whole genome shotgun (WGS) entry which is preliminary data.</text>
</comment>
<dbReference type="RefSeq" id="WP_377713689.1">
    <property type="nucleotide sequence ID" value="NZ_JBHTJM010000005.1"/>
</dbReference>
<name>A0ABW3I093_9FLAO</name>
<dbReference type="CDD" id="cd00093">
    <property type="entry name" value="HTH_XRE"/>
    <property type="match status" value="1"/>
</dbReference>
<gene>
    <name evidence="2" type="ORF">ACFQ1O_04235</name>
</gene>
<proteinExistence type="predicted"/>